<keyword evidence="3" id="KW-1185">Reference proteome</keyword>
<evidence type="ECO:0000313" key="3">
    <source>
        <dbReference type="Proteomes" id="UP000662939"/>
    </source>
</evidence>
<dbReference type="AlphaFoldDB" id="A0A895XLP0"/>
<dbReference type="Proteomes" id="UP000662939">
    <property type="component" value="Chromosome"/>
</dbReference>
<accession>A0A895XLP0</accession>
<dbReference type="KEGG" id="nav:JQS30_03475"/>
<sequence length="520" mass="54483">MANRVDADLAQINQASFKTKQVYQKLKENSDSVVTTLNGIDGLFEGSAGDQVRHYRKVLHAEVSSVSKHLDRISQSLAQTAENYGDSDRASAENISAQGNLADLLRGATGAISGIGEGIGGSSGGNATSTGAIPPFPSGGSEQEMYDWWDSLSPQQQEQYLASLADDPAALAEFAWADGLPADARHEANMMILESYVLATNDPSAASLLERINTSGESHPDDQLMLLGFQPPGPDSEALVVVSSGNPDEAVNTGVYVPGTTASLDSISGDIDRAELLRATTEGVSGEDTAMVMWLGYEAPPEVFNTSSLNPFDFRGGDDATNPRYAEAGAENLYNFMTGLDVADQHNGNGTTTVLGHSYGSTMVGHGASYGDDFRADNIIAVGSPGMGVSSADELGVDNVYAMTTRNDVIMGTPPGVHGPQPGSNGFGAESLASSGADGHSGYWEENSQSLLNQAYVMGGMEDQVTNGSASLRGHTGDVISETATGARDWAYDRASDAGGWMSDRASDVGDWFSNRNPFG</sequence>
<dbReference type="EMBL" id="CP070496">
    <property type="protein sequence ID" value="QSB05997.1"/>
    <property type="molecule type" value="Genomic_DNA"/>
</dbReference>
<protein>
    <recommendedName>
        <fullName evidence="1">DUF1023 domain-containing protein</fullName>
    </recommendedName>
</protein>
<feature type="domain" description="DUF1023" evidence="1">
    <location>
        <begin position="234"/>
        <end position="414"/>
    </location>
</feature>
<dbReference type="Pfam" id="PF06259">
    <property type="entry name" value="Abhydrolase_8"/>
    <property type="match status" value="1"/>
</dbReference>
<gene>
    <name evidence="2" type="ORF">JQS30_03475</name>
</gene>
<dbReference type="Gene3D" id="1.10.287.1060">
    <property type="entry name" value="ESAT-6-like"/>
    <property type="match status" value="1"/>
</dbReference>
<evidence type="ECO:0000259" key="1">
    <source>
        <dbReference type="Pfam" id="PF06259"/>
    </source>
</evidence>
<dbReference type="RefSeq" id="WP_213172008.1">
    <property type="nucleotide sequence ID" value="NZ_CP070496.1"/>
</dbReference>
<organism evidence="2 3">
    <name type="scientific">Natronoglycomyces albus</name>
    <dbReference type="NCBI Taxonomy" id="2811108"/>
    <lineage>
        <taxon>Bacteria</taxon>
        <taxon>Bacillati</taxon>
        <taxon>Actinomycetota</taxon>
        <taxon>Actinomycetes</taxon>
        <taxon>Glycomycetales</taxon>
        <taxon>Glycomycetaceae</taxon>
        <taxon>Natronoglycomyces</taxon>
    </lineage>
</organism>
<dbReference type="InterPro" id="IPR010427">
    <property type="entry name" value="DUF1023"/>
</dbReference>
<proteinExistence type="predicted"/>
<name>A0A895XLP0_9ACTN</name>
<dbReference type="SUPFAM" id="SSF140453">
    <property type="entry name" value="EsxAB dimer-like"/>
    <property type="match status" value="1"/>
</dbReference>
<evidence type="ECO:0000313" key="2">
    <source>
        <dbReference type="EMBL" id="QSB05997.1"/>
    </source>
</evidence>
<reference evidence="2" key="1">
    <citation type="submission" date="2021-02" db="EMBL/GenBank/DDBJ databases">
        <title>Natronoglycomyces albus gen. nov., sp. nov, a haloalkaliphilic actinobacterium from a soda solonchak soil.</title>
        <authorList>
            <person name="Sorokin D.Y."/>
            <person name="Khijniak T.V."/>
            <person name="Zakharycheva A.P."/>
            <person name="Boueva O.V."/>
            <person name="Ariskina E.V."/>
            <person name="Hahnke R.L."/>
            <person name="Bunk B."/>
            <person name="Sproer C."/>
            <person name="Schumann P."/>
            <person name="Evtushenko L.I."/>
            <person name="Kublanov I.V."/>
        </authorList>
    </citation>
    <scope>NUCLEOTIDE SEQUENCE</scope>
    <source>
        <strain evidence="2">DSM 106290</strain>
    </source>
</reference>
<dbReference type="InterPro" id="IPR036689">
    <property type="entry name" value="ESAT-6-like_sf"/>
</dbReference>